<dbReference type="GO" id="GO:0005829">
    <property type="term" value="C:cytosol"/>
    <property type="evidence" value="ECO:0007669"/>
    <property type="project" value="InterPro"/>
</dbReference>
<evidence type="ECO:0000313" key="6">
    <source>
        <dbReference type="EMBL" id="KAG0572550.1"/>
    </source>
</evidence>
<dbReference type="GO" id="GO:0006884">
    <property type="term" value="P:cell volume homeostasis"/>
    <property type="evidence" value="ECO:0007669"/>
    <property type="project" value="InterPro"/>
</dbReference>
<keyword evidence="7" id="KW-1185">Reference proteome</keyword>
<keyword evidence="4" id="KW-0963">Cytoplasm</keyword>
<reference evidence="6" key="1">
    <citation type="submission" date="2020-06" db="EMBL/GenBank/DDBJ databases">
        <title>WGS assembly of Ceratodon purpureus strain R40.</title>
        <authorList>
            <person name="Carey S.B."/>
            <person name="Jenkins J."/>
            <person name="Shu S."/>
            <person name="Lovell J.T."/>
            <person name="Sreedasyam A."/>
            <person name="Maumus F."/>
            <person name="Tiley G.P."/>
            <person name="Fernandez-Pozo N."/>
            <person name="Barry K."/>
            <person name="Chen C."/>
            <person name="Wang M."/>
            <person name="Lipzen A."/>
            <person name="Daum C."/>
            <person name="Saski C.A."/>
            <person name="Payton A.C."/>
            <person name="Mcbreen J.C."/>
            <person name="Conrad R.E."/>
            <person name="Kollar L.M."/>
            <person name="Olsson S."/>
            <person name="Huttunen S."/>
            <person name="Landis J.B."/>
            <person name="Wickett N.J."/>
            <person name="Johnson M.G."/>
            <person name="Rensing S.A."/>
            <person name="Grimwood J."/>
            <person name="Schmutz J."/>
            <person name="Mcdaniel S.F."/>
        </authorList>
    </citation>
    <scope>NUCLEOTIDE SEQUENCE</scope>
    <source>
        <strain evidence="6">R40</strain>
    </source>
</reference>
<dbReference type="PRINTS" id="PR01348">
    <property type="entry name" value="ICLNCHANNEL"/>
</dbReference>
<comment type="subcellular location">
    <subcellularLocation>
        <location evidence="2">Cytoplasm</location>
    </subcellularLocation>
    <subcellularLocation>
        <location evidence="1">Nucleus</location>
    </subcellularLocation>
</comment>
<evidence type="ECO:0000256" key="3">
    <source>
        <dbReference type="ARBA" id="ARBA00007054"/>
    </source>
</evidence>
<dbReference type="GO" id="GO:0034715">
    <property type="term" value="C:pICln-Sm protein complex"/>
    <property type="evidence" value="ECO:0007669"/>
    <property type="project" value="InterPro"/>
</dbReference>
<dbReference type="GO" id="GO:0045292">
    <property type="term" value="P:mRNA cis splicing, via spliceosome"/>
    <property type="evidence" value="ECO:0007669"/>
    <property type="project" value="TreeGrafter"/>
</dbReference>
<dbReference type="InterPro" id="IPR011993">
    <property type="entry name" value="PH-like_dom_sf"/>
</dbReference>
<dbReference type="Pfam" id="PF03517">
    <property type="entry name" value="Voldacs"/>
    <property type="match status" value="1"/>
</dbReference>
<name>A0A8T0HNQ1_CERPU</name>
<evidence type="ECO:0000313" key="7">
    <source>
        <dbReference type="Proteomes" id="UP000822688"/>
    </source>
</evidence>
<dbReference type="GO" id="GO:0034709">
    <property type="term" value="C:methylosome"/>
    <property type="evidence" value="ECO:0007669"/>
    <property type="project" value="InterPro"/>
</dbReference>
<organism evidence="6 7">
    <name type="scientific">Ceratodon purpureus</name>
    <name type="common">Fire moss</name>
    <name type="synonym">Dicranum purpureum</name>
    <dbReference type="NCBI Taxonomy" id="3225"/>
    <lineage>
        <taxon>Eukaryota</taxon>
        <taxon>Viridiplantae</taxon>
        <taxon>Streptophyta</taxon>
        <taxon>Embryophyta</taxon>
        <taxon>Bryophyta</taxon>
        <taxon>Bryophytina</taxon>
        <taxon>Bryopsida</taxon>
        <taxon>Dicranidae</taxon>
        <taxon>Pseudoditrichales</taxon>
        <taxon>Ditrichaceae</taxon>
        <taxon>Ceratodon</taxon>
    </lineage>
</organism>
<evidence type="ECO:0000256" key="4">
    <source>
        <dbReference type="ARBA" id="ARBA00022490"/>
    </source>
</evidence>
<evidence type="ECO:0008006" key="8">
    <source>
        <dbReference type="Google" id="ProtNLM"/>
    </source>
</evidence>
<dbReference type="InterPro" id="IPR039924">
    <property type="entry name" value="ICln/Lot5/Saf5"/>
</dbReference>
<dbReference type="GO" id="GO:0000387">
    <property type="term" value="P:spliceosomal snRNP assembly"/>
    <property type="evidence" value="ECO:0007669"/>
    <property type="project" value="InterPro"/>
</dbReference>
<dbReference type="GO" id="GO:0005886">
    <property type="term" value="C:plasma membrane"/>
    <property type="evidence" value="ECO:0007669"/>
    <property type="project" value="InterPro"/>
</dbReference>
<proteinExistence type="inferred from homology"/>
<dbReference type="EMBL" id="CM026426">
    <property type="protein sequence ID" value="KAG0572550.1"/>
    <property type="molecule type" value="Genomic_DNA"/>
</dbReference>
<sequence>MALGLSLVTERTEAGAPVVDAESDESIAHIQPDVSIVLGEGPAEGPGTLYVTTRRLVWFSNDDVHKGYAVTFIALTMHAISRDVEAYPEPCIYTQIETGKEDDEFEEDDDAEEPLPAEINGSVSDLSLVEEMRLVPKDPSVLDHLFQVLCDCALLNPDAEVDQEGEADWIFDEDEVLGNGIGAKHENNNVDLNVDLAELLHHDPRFEDAEEEDSDSK</sequence>
<dbReference type="Proteomes" id="UP000822688">
    <property type="component" value="Chromosome V"/>
</dbReference>
<accession>A0A8T0HNQ1</accession>
<dbReference type="Gene3D" id="2.30.29.30">
    <property type="entry name" value="Pleckstrin-homology domain (PH domain)/Phosphotyrosine-binding domain (PTB)"/>
    <property type="match status" value="1"/>
</dbReference>
<gene>
    <name evidence="6" type="ORF">KC19_VG104800</name>
</gene>
<evidence type="ECO:0000256" key="1">
    <source>
        <dbReference type="ARBA" id="ARBA00004123"/>
    </source>
</evidence>
<dbReference type="InterPro" id="IPR003521">
    <property type="entry name" value="ICln"/>
</dbReference>
<comment type="caution">
    <text evidence="6">The sequence shown here is derived from an EMBL/GenBank/DDBJ whole genome shotgun (WGS) entry which is preliminary data.</text>
</comment>
<dbReference type="PANTHER" id="PTHR21399:SF0">
    <property type="entry name" value="METHYLOSOME SUBUNIT PICLN"/>
    <property type="match status" value="1"/>
</dbReference>
<protein>
    <recommendedName>
        <fullName evidence="8">Chloride conductance regulatory protein ICln</fullName>
    </recommendedName>
</protein>
<dbReference type="GO" id="GO:0006821">
    <property type="term" value="P:chloride transport"/>
    <property type="evidence" value="ECO:0007669"/>
    <property type="project" value="InterPro"/>
</dbReference>
<dbReference type="GO" id="GO:0005681">
    <property type="term" value="C:spliceosomal complex"/>
    <property type="evidence" value="ECO:0007669"/>
    <property type="project" value="TreeGrafter"/>
</dbReference>
<dbReference type="AlphaFoldDB" id="A0A8T0HNQ1"/>
<keyword evidence="5" id="KW-0539">Nucleus</keyword>
<evidence type="ECO:0000256" key="5">
    <source>
        <dbReference type="ARBA" id="ARBA00023242"/>
    </source>
</evidence>
<comment type="similarity">
    <text evidence="3">Belongs to the pICln (TC 1.A.47) family.</text>
</comment>
<dbReference type="PANTHER" id="PTHR21399">
    <property type="entry name" value="CHLORIDE CONDUCTANCE REGULATORY PROTEIN ICLN"/>
    <property type="match status" value="1"/>
</dbReference>
<evidence type="ECO:0000256" key="2">
    <source>
        <dbReference type="ARBA" id="ARBA00004496"/>
    </source>
</evidence>